<keyword evidence="1" id="KW-0472">Membrane</keyword>
<name>A0A0F5VF07_9GAMM</name>
<comment type="caution">
    <text evidence="2">The sequence shown here is derived from an EMBL/GenBank/DDBJ whole genome shotgun (WGS) entry which is preliminary data.</text>
</comment>
<gene>
    <name evidence="2" type="ORF">KY46_06305</name>
</gene>
<dbReference type="EMBL" id="JWYV01000003">
    <property type="protein sequence ID" value="KKD00709.1"/>
    <property type="molecule type" value="Genomic_DNA"/>
</dbReference>
<evidence type="ECO:0000313" key="2">
    <source>
        <dbReference type="EMBL" id="KKD00709.1"/>
    </source>
</evidence>
<keyword evidence="1" id="KW-0812">Transmembrane</keyword>
<keyword evidence="3" id="KW-1185">Reference proteome</keyword>
<protein>
    <submittedName>
        <fullName evidence="2">Membrane protein</fullName>
    </submittedName>
</protein>
<evidence type="ECO:0000256" key="1">
    <source>
        <dbReference type="SAM" id="Phobius"/>
    </source>
</evidence>
<reference evidence="2 3" key="1">
    <citation type="submission" date="2014-12" db="EMBL/GenBank/DDBJ databases">
        <title>Mercury Reductase activity and rhizosphere competence traits in the genome of root associated Photobacterium halotolerans MELD1.</title>
        <authorList>
            <person name="Mathew D.C."/>
            <person name="Huang C.-C."/>
        </authorList>
    </citation>
    <scope>NUCLEOTIDE SEQUENCE [LARGE SCALE GENOMIC DNA]</scope>
    <source>
        <strain evidence="2 3">MELD1</strain>
    </source>
</reference>
<dbReference type="Proteomes" id="UP000033633">
    <property type="component" value="Unassembled WGS sequence"/>
</dbReference>
<dbReference type="AlphaFoldDB" id="A0A0F5VF07"/>
<dbReference type="STRING" id="265726.KY46_06305"/>
<proteinExistence type="predicted"/>
<feature type="transmembrane region" description="Helical" evidence="1">
    <location>
        <begin position="173"/>
        <end position="195"/>
    </location>
</feature>
<keyword evidence="1" id="KW-1133">Transmembrane helix</keyword>
<feature type="transmembrane region" description="Helical" evidence="1">
    <location>
        <begin position="112"/>
        <end position="129"/>
    </location>
</feature>
<dbReference type="PATRIC" id="fig|265726.11.peg.3166"/>
<sequence>MNMTYTTLLISALLGAQIILTLVLTKGEICPGQRGRVHKMLPVLMLGWLIACINQPIALLPLLGLAGFTFQVKTGKTRDQGPLMLLYASCAMAVLSWLLALSLLSWLEKGQSLVAVAMFGAALAHLLLTQSRTRLQAFHRILPAAGLVSAILSVLLFSGQLYSVPQAQVESQLLMICGALLLLITAQVVWAGHIVLARPVKVWQLSGVLFLLSASAACQLAVI</sequence>
<accession>A0A0F5VF07</accession>
<feature type="transmembrane region" description="Helical" evidence="1">
    <location>
        <begin position="43"/>
        <end position="72"/>
    </location>
</feature>
<evidence type="ECO:0000313" key="3">
    <source>
        <dbReference type="Proteomes" id="UP000033633"/>
    </source>
</evidence>
<feature type="transmembrane region" description="Helical" evidence="1">
    <location>
        <begin position="84"/>
        <end position="106"/>
    </location>
</feature>
<dbReference type="RefSeq" id="WP_046219777.1">
    <property type="nucleotide sequence ID" value="NZ_JWYV01000003.1"/>
</dbReference>
<organism evidence="2 3">
    <name type="scientific">Photobacterium halotolerans</name>
    <dbReference type="NCBI Taxonomy" id="265726"/>
    <lineage>
        <taxon>Bacteria</taxon>
        <taxon>Pseudomonadati</taxon>
        <taxon>Pseudomonadota</taxon>
        <taxon>Gammaproteobacteria</taxon>
        <taxon>Vibrionales</taxon>
        <taxon>Vibrionaceae</taxon>
        <taxon>Photobacterium</taxon>
    </lineage>
</organism>
<feature type="transmembrane region" description="Helical" evidence="1">
    <location>
        <begin position="141"/>
        <end position="161"/>
    </location>
</feature>